<evidence type="ECO:0000259" key="6">
    <source>
        <dbReference type="Pfam" id="PF01494"/>
    </source>
</evidence>
<evidence type="ECO:0000256" key="3">
    <source>
        <dbReference type="ARBA" id="ARBA00022827"/>
    </source>
</evidence>
<dbReference type="InterPro" id="IPR036188">
    <property type="entry name" value="FAD/NAD-bd_sf"/>
</dbReference>
<evidence type="ECO:0000313" key="8">
    <source>
        <dbReference type="Proteomes" id="UP000585681"/>
    </source>
</evidence>
<dbReference type="RefSeq" id="WP_054539446.1">
    <property type="nucleotide sequence ID" value="NZ_JACIEQ010000015.1"/>
</dbReference>
<organism evidence="7 8">
    <name type="scientific">Actibacterium naphthalenivorans</name>
    <dbReference type="NCBI Taxonomy" id="1614693"/>
    <lineage>
        <taxon>Bacteria</taxon>
        <taxon>Pseudomonadati</taxon>
        <taxon>Pseudomonadota</taxon>
        <taxon>Alphaproteobacteria</taxon>
        <taxon>Rhodobacterales</taxon>
        <taxon>Roseobacteraceae</taxon>
        <taxon>Actibacterium</taxon>
    </lineage>
</organism>
<dbReference type="SUPFAM" id="SSF54373">
    <property type="entry name" value="FAD-linked reductases, C-terminal domain"/>
    <property type="match status" value="1"/>
</dbReference>
<dbReference type="Pfam" id="PF01494">
    <property type="entry name" value="FAD_binding_3"/>
    <property type="match status" value="1"/>
</dbReference>
<evidence type="ECO:0000256" key="1">
    <source>
        <dbReference type="ARBA" id="ARBA00001974"/>
    </source>
</evidence>
<dbReference type="SUPFAM" id="SSF51905">
    <property type="entry name" value="FAD/NAD(P)-binding domain"/>
    <property type="match status" value="1"/>
</dbReference>
<feature type="domain" description="FAD-binding" evidence="6">
    <location>
        <begin position="3"/>
        <end position="339"/>
    </location>
</feature>
<evidence type="ECO:0000313" key="7">
    <source>
        <dbReference type="EMBL" id="MBB4023943.1"/>
    </source>
</evidence>
<keyword evidence="4 7" id="KW-0560">Oxidoreductase</keyword>
<keyword evidence="2" id="KW-0285">Flavoprotein</keyword>
<comment type="caution">
    <text evidence="7">The sequence shown here is derived from an EMBL/GenBank/DDBJ whole genome shotgun (WGS) entry which is preliminary data.</text>
</comment>
<accession>A0A840CGK5</accession>
<dbReference type="PANTHER" id="PTHR13789:SF318">
    <property type="entry name" value="GERANYLGERANYL DIPHOSPHATE REDUCTASE"/>
    <property type="match status" value="1"/>
</dbReference>
<evidence type="ECO:0000256" key="2">
    <source>
        <dbReference type="ARBA" id="ARBA00022630"/>
    </source>
</evidence>
<dbReference type="InterPro" id="IPR002938">
    <property type="entry name" value="FAD-bd"/>
</dbReference>
<dbReference type="GO" id="GO:0018658">
    <property type="term" value="F:salicylate 1-monooxygenase activity"/>
    <property type="evidence" value="ECO:0007669"/>
    <property type="project" value="UniProtKB-EC"/>
</dbReference>
<dbReference type="PRINTS" id="PR00420">
    <property type="entry name" value="RNGMNOXGNASE"/>
</dbReference>
<keyword evidence="3" id="KW-0274">FAD</keyword>
<dbReference type="EMBL" id="JACIEQ010000015">
    <property type="protein sequence ID" value="MBB4023943.1"/>
    <property type="molecule type" value="Genomic_DNA"/>
</dbReference>
<dbReference type="EC" id="1.14.13.1" evidence="7"/>
<protein>
    <submittedName>
        <fullName evidence="7">Salicylate hydroxylase</fullName>
        <ecNumber evidence="7">1.14.13.1</ecNumber>
    </submittedName>
</protein>
<evidence type="ECO:0000256" key="4">
    <source>
        <dbReference type="ARBA" id="ARBA00023002"/>
    </source>
</evidence>
<dbReference type="InterPro" id="IPR050493">
    <property type="entry name" value="FAD-dep_Monooxygenase_BioMet"/>
</dbReference>
<sequence>MKIGIIGGGIGGTALAHACLQKGFDITIFEQAPAFGEVGAGVQMTPNAVKAIKGLGLYDDFLAKGFYPDAIVGRNWQTAQENFRIDLGDEFRAHYDAPYIHIHRADLLDLFVAQLPPDVCRFNKKCTDVAETATGAVATFEDGSTFGADLIVGADGVRSAVRGALFGEGDLRWTGHMCYRALVPTDGVVDYVNPDSTFWMGPNAHVVTYYVKGGEAVNIVAVTEAAEWVAESWSTKASKEEMLADFAGWHPTLETLFSKVDEVYNWGLFDRDPMEKWSTDHVTLLGDACHPMLPFLSQGAAMAIEDALVLATALSLTPGDLKPALARYEAERLPRTGKVQLEARERGRTYHLPTPEEMAARDAEYARRAKEDPRTTGINTDWVYDYDPRSFGPFPAEAEQA</sequence>
<dbReference type="Gene3D" id="3.50.50.60">
    <property type="entry name" value="FAD/NAD(P)-binding domain"/>
    <property type="match status" value="1"/>
</dbReference>
<proteinExistence type="predicted"/>
<keyword evidence="8" id="KW-1185">Reference proteome</keyword>
<dbReference type="AlphaFoldDB" id="A0A840CGK5"/>
<keyword evidence="5" id="KW-0503">Monooxygenase</keyword>
<gene>
    <name evidence="7" type="ORF">GGR17_003783</name>
</gene>
<comment type="cofactor">
    <cofactor evidence="1">
        <name>FAD</name>
        <dbReference type="ChEBI" id="CHEBI:57692"/>
    </cofactor>
</comment>
<evidence type="ECO:0000256" key="5">
    <source>
        <dbReference type="ARBA" id="ARBA00023033"/>
    </source>
</evidence>
<dbReference type="Proteomes" id="UP000585681">
    <property type="component" value="Unassembled WGS sequence"/>
</dbReference>
<dbReference type="PANTHER" id="PTHR13789">
    <property type="entry name" value="MONOOXYGENASE"/>
    <property type="match status" value="1"/>
</dbReference>
<dbReference type="GO" id="GO:0071949">
    <property type="term" value="F:FAD binding"/>
    <property type="evidence" value="ECO:0007669"/>
    <property type="project" value="InterPro"/>
</dbReference>
<reference evidence="7" key="1">
    <citation type="submission" date="2020-08" db="EMBL/GenBank/DDBJ databases">
        <title>Genomic Encyclopedia of Type Strains, Phase IV (KMG-IV): sequencing the most valuable type-strain genomes for metagenomic binning, comparative biology and taxonomic classification.</title>
        <authorList>
            <person name="Goeker M."/>
        </authorList>
    </citation>
    <scope>NUCLEOTIDE SEQUENCE [LARGE SCALE GENOMIC DNA]</scope>
    <source>
        <strain evidence="7">DSM 105040</strain>
    </source>
</reference>
<name>A0A840CGK5_9RHOB</name>